<sequence>MPAGADPGPGLRLAGRSTHAAVRHRATAGHGDAGQAPDRGRYPAARRRWWHLPLQLAGGRHCRALLDRRDGAAVRRADDPGRLIRVRPVPCGAFASAACGSIADGGDSPINSGRPLAFASSIAGAGTRGWKWAQA</sequence>
<dbReference type="EMBL" id="LR130779">
    <property type="protein sequence ID" value="VDN62053.1"/>
    <property type="molecule type" value="Genomic_DNA"/>
</dbReference>
<evidence type="ECO:0000313" key="1">
    <source>
        <dbReference type="EMBL" id="VDN62053.1"/>
    </source>
</evidence>
<accession>A0A653B097</accession>
<protein>
    <submittedName>
        <fullName evidence="1">Uncharacterized protein</fullName>
    </submittedName>
</protein>
<reference evidence="1" key="1">
    <citation type="submission" date="2018-11" db="EMBL/GenBank/DDBJ databases">
        <authorList>
            <consortium name="Genoscope - CEA"/>
            <person name="William W."/>
        </authorList>
    </citation>
    <scope>NUCLEOTIDE SEQUENCE [LARGE SCALE GENOMIC DNA]</scope>
    <source>
        <strain evidence="1">T9AD</strain>
    </source>
</reference>
<name>A0A653B097_ECTOL</name>
<organism evidence="1">
    <name type="scientific">Ectopseudomonas oleovorans</name>
    <name type="common">Pseudomonas oleovorans</name>
    <dbReference type="NCBI Taxonomy" id="301"/>
    <lineage>
        <taxon>Bacteria</taxon>
        <taxon>Pseudomonadati</taxon>
        <taxon>Pseudomonadota</taxon>
        <taxon>Gammaproteobacteria</taxon>
        <taxon>Pseudomonadales</taxon>
        <taxon>Pseudomonadaceae</taxon>
        <taxon>Ectopseudomonas</taxon>
    </lineage>
</organism>
<dbReference type="AlphaFoldDB" id="A0A653B097"/>
<proteinExistence type="predicted"/>
<gene>
    <name evidence="1" type="ORF">POT9AD_1062</name>
</gene>